<dbReference type="SUPFAM" id="SSF48403">
    <property type="entry name" value="Ankyrin repeat"/>
    <property type="match status" value="1"/>
</dbReference>
<dbReference type="PROSITE" id="PS50088">
    <property type="entry name" value="ANK_REPEAT"/>
    <property type="match status" value="1"/>
</dbReference>
<evidence type="ECO:0000313" key="7">
    <source>
        <dbReference type="EMBL" id="CAL1126602.1"/>
    </source>
</evidence>
<evidence type="ECO:0000313" key="8">
    <source>
        <dbReference type="EMBL" id="CAL4760539.1"/>
    </source>
</evidence>
<keyword evidence="2 3" id="KW-0040">ANK repeat</keyword>
<feature type="chain" id="PRO_5043269471" evidence="5">
    <location>
        <begin position="17"/>
        <end position="260"/>
    </location>
</feature>
<evidence type="ECO:0000313" key="9">
    <source>
        <dbReference type="Proteomes" id="UP001152797"/>
    </source>
</evidence>
<feature type="region of interest" description="Disordered" evidence="4">
    <location>
        <begin position="231"/>
        <end position="260"/>
    </location>
</feature>
<dbReference type="PANTHER" id="PTHR24198">
    <property type="entry name" value="ANKYRIN REPEAT AND PROTEIN KINASE DOMAIN-CONTAINING PROTEIN"/>
    <property type="match status" value="1"/>
</dbReference>
<dbReference type="Proteomes" id="UP001152797">
    <property type="component" value="Unassembled WGS sequence"/>
</dbReference>
<accession>A0A9P1BH44</accession>
<gene>
    <name evidence="6" type="ORF">C1SCF055_LOCUS1748</name>
</gene>
<dbReference type="PANTHER" id="PTHR24198:SF165">
    <property type="entry name" value="ANKYRIN REPEAT-CONTAINING PROTEIN-RELATED"/>
    <property type="match status" value="1"/>
</dbReference>
<evidence type="ECO:0000256" key="1">
    <source>
        <dbReference type="ARBA" id="ARBA00022737"/>
    </source>
</evidence>
<evidence type="ECO:0000256" key="4">
    <source>
        <dbReference type="SAM" id="MobiDB-lite"/>
    </source>
</evidence>
<evidence type="ECO:0000256" key="2">
    <source>
        <dbReference type="ARBA" id="ARBA00023043"/>
    </source>
</evidence>
<keyword evidence="9" id="KW-1185">Reference proteome</keyword>
<dbReference type="Pfam" id="PF12796">
    <property type="entry name" value="Ank_2"/>
    <property type="match status" value="1"/>
</dbReference>
<sequence>MMLRLLALVGLVQVAAQTVGGGTGGTGGTGTVGGSTGVDLSQINRDFHYACSHGDQERAAALLTQGASINDVSASGPNWSPLAEAVNRQDTAMALWLLSKGASPDTPDRRGRTPLYHAVYYGMADIAKEMLKTAKNLSPHDGDGVDLLTRAVWREDVDMVKTLLEAGVTSAAATAAAQNAPWTIGKLFGIAEPTAPPTVVSPITPVTAPAAAPVASPTAPATVPVAAPVAAPATAPAATPVASPATAPAPAAETEPTTNP</sequence>
<comment type="caution">
    <text evidence="6">The sequence shown here is derived from an EMBL/GenBank/DDBJ whole genome shotgun (WGS) entry which is preliminary data.</text>
</comment>
<dbReference type="Gene3D" id="1.25.40.20">
    <property type="entry name" value="Ankyrin repeat-containing domain"/>
    <property type="match status" value="1"/>
</dbReference>
<dbReference type="AlphaFoldDB" id="A0A9P1BH44"/>
<name>A0A9P1BH44_9DINO</name>
<organism evidence="6">
    <name type="scientific">Cladocopium goreaui</name>
    <dbReference type="NCBI Taxonomy" id="2562237"/>
    <lineage>
        <taxon>Eukaryota</taxon>
        <taxon>Sar</taxon>
        <taxon>Alveolata</taxon>
        <taxon>Dinophyceae</taxon>
        <taxon>Suessiales</taxon>
        <taxon>Symbiodiniaceae</taxon>
        <taxon>Cladocopium</taxon>
    </lineage>
</organism>
<keyword evidence="5" id="KW-0732">Signal</keyword>
<dbReference type="EMBL" id="CAMXCT030000059">
    <property type="protein sequence ID" value="CAL4760539.1"/>
    <property type="molecule type" value="Genomic_DNA"/>
</dbReference>
<dbReference type="EMBL" id="CAMXCT010000059">
    <property type="protein sequence ID" value="CAI3973227.1"/>
    <property type="molecule type" value="Genomic_DNA"/>
</dbReference>
<dbReference type="OrthoDB" id="10070851at2759"/>
<dbReference type="InterPro" id="IPR036770">
    <property type="entry name" value="Ankyrin_rpt-contain_sf"/>
</dbReference>
<evidence type="ECO:0000256" key="3">
    <source>
        <dbReference type="PROSITE-ProRule" id="PRU00023"/>
    </source>
</evidence>
<evidence type="ECO:0000313" key="6">
    <source>
        <dbReference type="EMBL" id="CAI3973227.1"/>
    </source>
</evidence>
<reference evidence="7" key="2">
    <citation type="submission" date="2024-04" db="EMBL/GenBank/DDBJ databases">
        <authorList>
            <person name="Chen Y."/>
            <person name="Shah S."/>
            <person name="Dougan E. K."/>
            <person name="Thang M."/>
            <person name="Chan C."/>
        </authorList>
    </citation>
    <scope>NUCLEOTIDE SEQUENCE [LARGE SCALE GENOMIC DNA]</scope>
</reference>
<reference evidence="6" key="1">
    <citation type="submission" date="2022-10" db="EMBL/GenBank/DDBJ databases">
        <authorList>
            <person name="Chen Y."/>
            <person name="Dougan E. K."/>
            <person name="Chan C."/>
            <person name="Rhodes N."/>
            <person name="Thang M."/>
        </authorList>
    </citation>
    <scope>NUCLEOTIDE SEQUENCE</scope>
</reference>
<dbReference type="SMART" id="SM00248">
    <property type="entry name" value="ANK"/>
    <property type="match status" value="4"/>
</dbReference>
<keyword evidence="1" id="KW-0677">Repeat</keyword>
<dbReference type="InterPro" id="IPR002110">
    <property type="entry name" value="Ankyrin_rpt"/>
</dbReference>
<proteinExistence type="predicted"/>
<protein>
    <submittedName>
        <fullName evidence="8">Ras-related protein Rab-34</fullName>
    </submittedName>
</protein>
<dbReference type="EMBL" id="CAMXCT020000059">
    <property type="protein sequence ID" value="CAL1126602.1"/>
    <property type="molecule type" value="Genomic_DNA"/>
</dbReference>
<feature type="repeat" description="ANK" evidence="3">
    <location>
        <begin position="110"/>
        <end position="142"/>
    </location>
</feature>
<evidence type="ECO:0000256" key="5">
    <source>
        <dbReference type="SAM" id="SignalP"/>
    </source>
</evidence>
<feature type="signal peptide" evidence="5">
    <location>
        <begin position="1"/>
        <end position="16"/>
    </location>
</feature>